<proteinExistence type="evidence at transcript level"/>
<dbReference type="InterPro" id="IPR002052">
    <property type="entry name" value="DNA_methylase_N6_adenine_CS"/>
</dbReference>
<reference evidence="9" key="1">
    <citation type="journal article" date="2011" name="PLoS ONE">
        <title>A deep insight into the sialotranscriptome of the gulf coast tick, Amblyomma maculatum.</title>
        <authorList>
            <person name="Karim S."/>
            <person name="Singh P."/>
            <person name="Ribeiro J.M."/>
        </authorList>
    </citation>
    <scope>NUCLEOTIDE SEQUENCE</scope>
    <source>
        <tissue evidence="9">Salivary gland</tissue>
    </source>
</reference>
<evidence type="ECO:0000256" key="3">
    <source>
        <dbReference type="ARBA" id="ARBA00022679"/>
    </source>
</evidence>
<evidence type="ECO:0000256" key="1">
    <source>
        <dbReference type="ARBA" id="ARBA00012771"/>
    </source>
</evidence>
<dbReference type="CDD" id="cd02440">
    <property type="entry name" value="AdoMet_MTases"/>
    <property type="match status" value="1"/>
</dbReference>
<accession>G3MFM9</accession>
<sequence>MQRLLPSPLAALATLAGEVVCSGCLHNCGIMRQFSSSAAQFTSHWMRIFARAGIDAEEAKASLNCFFSSVLGRRRALEIQAHPDSTVSILPSELNKLNDYCWRRAQRLPVQYILGKWSFHGIYLKMCPPVFIPRPETEGLVDIVLSHINRSENEVGHVLDIGCGTGAICLTLASRTSKVHYTAIDKSPMSVRLTEENSSQLGLRERVSCYLAEATPNGLKCSEPDLNRSIYDAIVSNPPYIAIQESNTIEPEVLKHEDHTALFAGFDGLDVVRSILRMSRRLLRVGGHIFLEVGLLHPPLIRAMLAAQEHSHLFKLVGCVPRFHFTATV</sequence>
<evidence type="ECO:0000259" key="7">
    <source>
        <dbReference type="Pfam" id="PF05175"/>
    </source>
</evidence>
<evidence type="ECO:0000256" key="2">
    <source>
        <dbReference type="ARBA" id="ARBA00022603"/>
    </source>
</evidence>
<dbReference type="NCBIfam" id="TIGR00536">
    <property type="entry name" value="hemK_fam"/>
    <property type="match status" value="1"/>
</dbReference>
<dbReference type="SUPFAM" id="SSF53335">
    <property type="entry name" value="S-adenosyl-L-methionine-dependent methyltransferases"/>
    <property type="match status" value="1"/>
</dbReference>
<dbReference type="EMBL" id="JO840680">
    <property type="protein sequence ID" value="AEO32297.1"/>
    <property type="molecule type" value="mRNA"/>
</dbReference>
<evidence type="ECO:0000256" key="5">
    <source>
        <dbReference type="ARBA" id="ARBA00048391"/>
    </source>
</evidence>
<dbReference type="PANTHER" id="PTHR18895:SF74">
    <property type="entry name" value="MTRF1L RELEASE FACTOR GLUTAMINE METHYLTRANSFERASE"/>
    <property type="match status" value="1"/>
</dbReference>
<dbReference type="PROSITE" id="PS00092">
    <property type="entry name" value="N6_MTASE"/>
    <property type="match status" value="1"/>
</dbReference>
<dbReference type="InterPro" id="IPR029063">
    <property type="entry name" value="SAM-dependent_MTases_sf"/>
</dbReference>
<feature type="domain" description="Methyltransferase small" evidence="7">
    <location>
        <begin position="144"/>
        <end position="245"/>
    </location>
</feature>
<feature type="domain" description="Release factor glutamine methyltransferase N-terminal" evidence="8">
    <location>
        <begin position="45"/>
        <end position="115"/>
    </location>
</feature>
<dbReference type="PANTHER" id="PTHR18895">
    <property type="entry name" value="HEMK METHYLTRANSFERASE"/>
    <property type="match status" value="1"/>
</dbReference>
<dbReference type="Pfam" id="PF05175">
    <property type="entry name" value="MTS"/>
    <property type="match status" value="1"/>
</dbReference>
<evidence type="ECO:0000313" key="9">
    <source>
        <dbReference type="EMBL" id="AEO32297.1"/>
    </source>
</evidence>
<name>G3MFM9_AMBMU</name>
<dbReference type="InterPro" id="IPR040758">
    <property type="entry name" value="PrmC_N"/>
</dbReference>
<feature type="non-terminal residue" evidence="9">
    <location>
        <position position="329"/>
    </location>
</feature>
<dbReference type="EC" id="2.1.1.297" evidence="1"/>
<dbReference type="Gene3D" id="3.40.50.150">
    <property type="entry name" value="Vaccinia Virus protein VP39"/>
    <property type="match status" value="1"/>
</dbReference>
<dbReference type="GO" id="GO:0102559">
    <property type="term" value="F:peptide chain release factor N(5)-glutamine methyltransferase activity"/>
    <property type="evidence" value="ECO:0007669"/>
    <property type="project" value="UniProtKB-EC"/>
</dbReference>
<keyword evidence="4" id="KW-0949">S-adenosyl-L-methionine</keyword>
<evidence type="ECO:0000259" key="8">
    <source>
        <dbReference type="Pfam" id="PF17827"/>
    </source>
</evidence>
<dbReference type="Pfam" id="PF17827">
    <property type="entry name" value="PrmC_N"/>
    <property type="match status" value="1"/>
</dbReference>
<dbReference type="InterPro" id="IPR007848">
    <property type="entry name" value="Small_mtfrase_dom"/>
</dbReference>
<comment type="catalytic activity">
    <reaction evidence="5">
        <text>L-glutaminyl-[peptide chain release factor] + S-adenosyl-L-methionine = N(5)-methyl-L-glutaminyl-[peptide chain release factor] + S-adenosyl-L-homocysteine + H(+)</text>
        <dbReference type="Rhea" id="RHEA:42896"/>
        <dbReference type="Rhea" id="RHEA-COMP:10271"/>
        <dbReference type="Rhea" id="RHEA-COMP:10272"/>
        <dbReference type="ChEBI" id="CHEBI:15378"/>
        <dbReference type="ChEBI" id="CHEBI:30011"/>
        <dbReference type="ChEBI" id="CHEBI:57856"/>
        <dbReference type="ChEBI" id="CHEBI:59789"/>
        <dbReference type="ChEBI" id="CHEBI:61891"/>
        <dbReference type="EC" id="2.1.1.297"/>
    </reaction>
</comment>
<dbReference type="Gene3D" id="1.10.8.10">
    <property type="entry name" value="DNA helicase RuvA subunit, C-terminal domain"/>
    <property type="match status" value="1"/>
</dbReference>
<protein>
    <recommendedName>
        <fullName evidence="1">peptide chain release factor N(5)-glutamine methyltransferase</fullName>
        <ecNumber evidence="1">2.1.1.297</ecNumber>
    </recommendedName>
</protein>
<dbReference type="GO" id="GO:0003676">
    <property type="term" value="F:nucleic acid binding"/>
    <property type="evidence" value="ECO:0007669"/>
    <property type="project" value="InterPro"/>
</dbReference>
<keyword evidence="2" id="KW-0489">Methyltransferase</keyword>
<keyword evidence="6" id="KW-0732">Signal</keyword>
<keyword evidence="3" id="KW-0808">Transferase</keyword>
<dbReference type="InterPro" id="IPR004556">
    <property type="entry name" value="HemK-like"/>
</dbReference>
<evidence type="ECO:0000256" key="4">
    <source>
        <dbReference type="ARBA" id="ARBA00022691"/>
    </source>
</evidence>
<organism evidence="9">
    <name type="scientific">Amblyomma maculatum</name>
    <name type="common">Gulf Coast tick</name>
    <dbReference type="NCBI Taxonomy" id="34609"/>
    <lineage>
        <taxon>Eukaryota</taxon>
        <taxon>Metazoa</taxon>
        <taxon>Ecdysozoa</taxon>
        <taxon>Arthropoda</taxon>
        <taxon>Chelicerata</taxon>
        <taxon>Arachnida</taxon>
        <taxon>Acari</taxon>
        <taxon>Parasitiformes</taxon>
        <taxon>Ixodida</taxon>
        <taxon>Ixodoidea</taxon>
        <taxon>Ixodidae</taxon>
        <taxon>Amblyomminae</taxon>
        <taxon>Amblyomma</taxon>
    </lineage>
</organism>
<evidence type="ECO:0000256" key="6">
    <source>
        <dbReference type="SAM" id="SignalP"/>
    </source>
</evidence>
<feature type="signal peptide" evidence="6">
    <location>
        <begin position="1"/>
        <end position="21"/>
    </location>
</feature>
<dbReference type="InterPro" id="IPR050320">
    <property type="entry name" value="N5-glutamine_MTase"/>
</dbReference>
<feature type="chain" id="PRO_5003446900" description="peptide chain release factor N(5)-glutamine methyltransferase" evidence="6">
    <location>
        <begin position="22"/>
        <end position="329"/>
    </location>
</feature>
<dbReference type="GO" id="GO:0005739">
    <property type="term" value="C:mitochondrion"/>
    <property type="evidence" value="ECO:0007669"/>
    <property type="project" value="TreeGrafter"/>
</dbReference>
<dbReference type="AlphaFoldDB" id="G3MFM9"/>
<dbReference type="GO" id="GO:0032259">
    <property type="term" value="P:methylation"/>
    <property type="evidence" value="ECO:0007669"/>
    <property type="project" value="UniProtKB-KW"/>
</dbReference>